<dbReference type="PROSITE" id="PS01094">
    <property type="entry name" value="UPF0076"/>
    <property type="match status" value="1"/>
</dbReference>
<evidence type="ECO:0000256" key="1">
    <source>
        <dbReference type="ARBA" id="ARBA00010552"/>
    </source>
</evidence>
<dbReference type="InterPro" id="IPR035959">
    <property type="entry name" value="RutC-like_sf"/>
</dbReference>
<keyword evidence="3" id="KW-1185">Reference proteome</keyword>
<dbReference type="CDD" id="cd06150">
    <property type="entry name" value="YjgF_YER057c_UK114_like_2"/>
    <property type="match status" value="1"/>
</dbReference>
<organism evidence="2 3">
    <name type="scientific">Undibacterium flavidum</name>
    <dbReference type="NCBI Taxonomy" id="2762297"/>
    <lineage>
        <taxon>Bacteria</taxon>
        <taxon>Pseudomonadati</taxon>
        <taxon>Pseudomonadota</taxon>
        <taxon>Betaproteobacteria</taxon>
        <taxon>Burkholderiales</taxon>
        <taxon>Oxalobacteraceae</taxon>
        <taxon>Undibacterium</taxon>
    </lineage>
</organism>
<reference evidence="2 3" key="1">
    <citation type="submission" date="2020-08" db="EMBL/GenBank/DDBJ databases">
        <title>Novel species isolated from subtropical streams in China.</title>
        <authorList>
            <person name="Lu H."/>
        </authorList>
    </citation>
    <scope>NUCLEOTIDE SEQUENCE [LARGE SCALE GENOMIC DNA]</scope>
    <source>
        <strain evidence="2 3">LX15W</strain>
    </source>
</reference>
<sequence length="117" mass="12845">MTMQRFHVGPRLSEFAIFNQTVYLAGQVPEDTSQDIVGQTNNVLAQIDRLLEEAGSDKSRILMCQIFIADMANMAGMNEAWDAWVAPGNAPPRATVQAALANPEWLVEIVVTAAQKK</sequence>
<gene>
    <name evidence="2" type="ORF">H8K55_20835</name>
</gene>
<proteinExistence type="inferred from homology"/>
<protein>
    <submittedName>
        <fullName evidence="2">RidA family protein</fullName>
    </submittedName>
</protein>
<dbReference type="SUPFAM" id="SSF55298">
    <property type="entry name" value="YjgF-like"/>
    <property type="match status" value="1"/>
</dbReference>
<dbReference type="Pfam" id="PF01042">
    <property type="entry name" value="Ribonuc_L-PSP"/>
    <property type="match status" value="1"/>
</dbReference>
<accession>A0ABR6YHS1</accession>
<dbReference type="EMBL" id="JACOGA010000031">
    <property type="protein sequence ID" value="MBC3876048.1"/>
    <property type="molecule type" value="Genomic_DNA"/>
</dbReference>
<dbReference type="PANTHER" id="PTHR47328">
    <property type="match status" value="1"/>
</dbReference>
<dbReference type="Gene3D" id="3.30.1330.40">
    <property type="entry name" value="RutC-like"/>
    <property type="match status" value="1"/>
</dbReference>
<dbReference type="PANTHER" id="PTHR47328:SF1">
    <property type="entry name" value="RUTC FAMILY PROTEIN YOAB"/>
    <property type="match status" value="1"/>
</dbReference>
<comment type="similarity">
    <text evidence="1">Belongs to the RutC family.</text>
</comment>
<dbReference type="InterPro" id="IPR035709">
    <property type="entry name" value="YoaB-like"/>
</dbReference>
<dbReference type="InterPro" id="IPR019897">
    <property type="entry name" value="RidA_CS"/>
</dbReference>
<evidence type="ECO:0000313" key="2">
    <source>
        <dbReference type="EMBL" id="MBC3876048.1"/>
    </source>
</evidence>
<dbReference type="Proteomes" id="UP000624279">
    <property type="component" value="Unassembled WGS sequence"/>
</dbReference>
<name>A0ABR6YHS1_9BURK</name>
<comment type="caution">
    <text evidence="2">The sequence shown here is derived from an EMBL/GenBank/DDBJ whole genome shotgun (WGS) entry which is preliminary data.</text>
</comment>
<dbReference type="InterPro" id="IPR006175">
    <property type="entry name" value="YjgF/YER057c/UK114"/>
</dbReference>
<evidence type="ECO:0000313" key="3">
    <source>
        <dbReference type="Proteomes" id="UP000624279"/>
    </source>
</evidence>